<dbReference type="InterPro" id="IPR001940">
    <property type="entry name" value="Peptidase_S1C"/>
</dbReference>
<organism evidence="6 7">
    <name type="scientific">Chlamydomonas eustigma</name>
    <dbReference type="NCBI Taxonomy" id="1157962"/>
    <lineage>
        <taxon>Eukaryota</taxon>
        <taxon>Viridiplantae</taxon>
        <taxon>Chlorophyta</taxon>
        <taxon>core chlorophytes</taxon>
        <taxon>Chlorophyceae</taxon>
        <taxon>CS clade</taxon>
        <taxon>Chlamydomonadales</taxon>
        <taxon>Chlamydomonadaceae</taxon>
        <taxon>Chlamydomonas</taxon>
    </lineage>
</organism>
<dbReference type="SUPFAM" id="SSF50494">
    <property type="entry name" value="Trypsin-like serine proteases"/>
    <property type="match status" value="1"/>
</dbReference>
<feature type="compositionally biased region" description="Polar residues" evidence="4">
    <location>
        <begin position="128"/>
        <end position="142"/>
    </location>
</feature>
<dbReference type="Proteomes" id="UP000232323">
    <property type="component" value="Unassembled WGS sequence"/>
</dbReference>
<dbReference type="PANTHER" id="PTHR43343">
    <property type="entry name" value="PEPTIDASE S12"/>
    <property type="match status" value="1"/>
</dbReference>
<dbReference type="InterPro" id="IPR036034">
    <property type="entry name" value="PDZ_sf"/>
</dbReference>
<evidence type="ECO:0000256" key="1">
    <source>
        <dbReference type="ARBA" id="ARBA00010541"/>
    </source>
</evidence>
<evidence type="ECO:0000313" key="6">
    <source>
        <dbReference type="EMBL" id="GAX82829.1"/>
    </source>
</evidence>
<dbReference type="InterPro" id="IPR043504">
    <property type="entry name" value="Peptidase_S1_PA_chymotrypsin"/>
</dbReference>
<proteinExistence type="inferred from homology"/>
<evidence type="ECO:0000313" key="7">
    <source>
        <dbReference type="Proteomes" id="UP000232323"/>
    </source>
</evidence>
<evidence type="ECO:0000259" key="5">
    <source>
        <dbReference type="PROSITE" id="PS50106"/>
    </source>
</evidence>
<dbReference type="Gene3D" id="2.40.10.10">
    <property type="entry name" value="Trypsin-like serine proteases"/>
    <property type="match status" value="2"/>
</dbReference>
<dbReference type="EMBL" id="BEGY01000086">
    <property type="protein sequence ID" value="GAX82829.1"/>
    <property type="molecule type" value="Genomic_DNA"/>
</dbReference>
<dbReference type="Pfam" id="PF13180">
    <property type="entry name" value="PDZ_2"/>
    <property type="match status" value="1"/>
</dbReference>
<dbReference type="AlphaFoldDB" id="A0A250XIT3"/>
<evidence type="ECO:0000256" key="3">
    <source>
        <dbReference type="ARBA" id="ARBA00022801"/>
    </source>
</evidence>
<protein>
    <recommendedName>
        <fullName evidence="5">PDZ domain-containing protein</fullName>
    </recommendedName>
</protein>
<feature type="region of interest" description="Disordered" evidence="4">
    <location>
        <begin position="119"/>
        <end position="143"/>
    </location>
</feature>
<dbReference type="PROSITE" id="PS50106">
    <property type="entry name" value="PDZ"/>
    <property type="match status" value="1"/>
</dbReference>
<dbReference type="InterPro" id="IPR039382">
    <property type="entry name" value="DEGP1/8_PDZ_dom"/>
</dbReference>
<accession>A0A250XIT3</accession>
<dbReference type="GO" id="GO:0006508">
    <property type="term" value="P:proteolysis"/>
    <property type="evidence" value="ECO:0007669"/>
    <property type="project" value="UniProtKB-KW"/>
</dbReference>
<gene>
    <name evidence="6" type="ORF">CEUSTIGMA_g10255.t1</name>
</gene>
<comment type="similarity">
    <text evidence="1">Belongs to the peptidase S1C family.</text>
</comment>
<name>A0A250XIT3_9CHLO</name>
<evidence type="ECO:0000256" key="4">
    <source>
        <dbReference type="SAM" id="MobiDB-lite"/>
    </source>
</evidence>
<dbReference type="PRINTS" id="PR00834">
    <property type="entry name" value="PROTEASES2C"/>
</dbReference>
<keyword evidence="2" id="KW-0645">Protease</keyword>
<dbReference type="OrthoDB" id="4217619at2759"/>
<dbReference type="Gene3D" id="2.30.42.10">
    <property type="match status" value="1"/>
</dbReference>
<dbReference type="SMART" id="SM00228">
    <property type="entry name" value="PDZ"/>
    <property type="match status" value="1"/>
</dbReference>
<dbReference type="STRING" id="1157962.A0A250XIT3"/>
<evidence type="ECO:0000256" key="2">
    <source>
        <dbReference type="ARBA" id="ARBA00022670"/>
    </source>
</evidence>
<dbReference type="Pfam" id="PF13365">
    <property type="entry name" value="Trypsin_2"/>
    <property type="match status" value="1"/>
</dbReference>
<dbReference type="InterPro" id="IPR051201">
    <property type="entry name" value="Chloro_Bact_Ser_Proteases"/>
</dbReference>
<dbReference type="PANTHER" id="PTHR43343:SF2">
    <property type="entry name" value="PDZ DOMAIN-CONTAINING PROTEIN"/>
    <property type="match status" value="1"/>
</dbReference>
<dbReference type="InterPro" id="IPR009003">
    <property type="entry name" value="Peptidase_S1_PA"/>
</dbReference>
<reference evidence="6 7" key="1">
    <citation type="submission" date="2017-08" db="EMBL/GenBank/DDBJ databases">
        <title>Acidophilic green algal genome provides insights into adaptation to an acidic environment.</title>
        <authorList>
            <person name="Hirooka S."/>
            <person name="Hirose Y."/>
            <person name="Kanesaki Y."/>
            <person name="Higuchi S."/>
            <person name="Fujiwara T."/>
            <person name="Onuma R."/>
            <person name="Era A."/>
            <person name="Ohbayashi R."/>
            <person name="Uzuka A."/>
            <person name="Nozaki H."/>
            <person name="Yoshikawa H."/>
            <person name="Miyagishima S.Y."/>
        </authorList>
    </citation>
    <scope>NUCLEOTIDE SEQUENCE [LARGE SCALE GENOMIC DNA]</scope>
    <source>
        <strain evidence="6 7">NIES-2499</strain>
    </source>
</reference>
<dbReference type="SUPFAM" id="SSF50156">
    <property type="entry name" value="PDZ domain-like"/>
    <property type="match status" value="1"/>
</dbReference>
<dbReference type="CDD" id="cd00990">
    <property type="entry name" value="cpPDZ_AtDEGP1-like"/>
    <property type="match status" value="1"/>
</dbReference>
<feature type="domain" description="PDZ" evidence="5">
    <location>
        <begin position="427"/>
        <end position="525"/>
    </location>
</feature>
<sequence length="544" mass="57326">MDKHSLKRLQHSNSTHNTSYQNTYAHLPVVTNRRTSHHGACAFSTFFERVPVTSPGSKLTKHACDADEILTGALTQLCRAALVLVAVPAAVLLIPPPMQAHAAYNAPDMAAVILPNAPGRRTSRQTKDNGSVVDQQVDSPPISQDCHISKPAWQHMADVSVLETGPASDAAAAGDGSGGKLSGSAVTGADMMQSLEAAGSLLFKQAMPSVVNISNSRSAQSFSNLDVSNLPQGQASGFIWDTRGHVVAPYHVVKGMHEVKVTLHDYSTFTAKLVGWDASKDVAVLRLAIPKNKLKDLQPVKLQPPSPPLPAAAGGLVMSDHYGASSSGTSVLQVGQPVWGVGNPYGLYHTLTQGFICALGGELPSGPFPIKNVIQTTTASSHQSGGVLINSKGCVIGMLASPHAGREQVTGLGYAVPMETLKGLVDQILLYGKPMRPSLGITFAPPQVLEELRVEGVLVLEVPLGSPAAVAGLRPTHRDIFGDIILGDVVVGMEGRPVRNLSDLFAVLDDRRSGDRVKVDIIRDSKATSLTLVLGERALGSAEE</sequence>
<comment type="caution">
    <text evidence="6">The sequence shown here is derived from an EMBL/GenBank/DDBJ whole genome shotgun (WGS) entry which is preliminary data.</text>
</comment>
<keyword evidence="7" id="KW-1185">Reference proteome</keyword>
<keyword evidence="3" id="KW-0378">Hydrolase</keyword>
<dbReference type="GO" id="GO:0004252">
    <property type="term" value="F:serine-type endopeptidase activity"/>
    <property type="evidence" value="ECO:0007669"/>
    <property type="project" value="InterPro"/>
</dbReference>
<dbReference type="InterPro" id="IPR001478">
    <property type="entry name" value="PDZ"/>
</dbReference>